<keyword evidence="7" id="KW-0449">Lipoprotein</keyword>
<feature type="domain" description="Thiamine pyrophosphate enzyme central" evidence="4">
    <location>
        <begin position="215"/>
        <end position="350"/>
    </location>
</feature>
<sequence length="594" mass="64177">MMIQDALNMEELIDKDVLTYADLLVAYLNQLKVDYVFGVPGGAIEPLFDALARSERRGGVRAIVARHEAGAAFMADGYARETGRPGVCCATTGPGATNLLTGVASAYADNVPMLVITAQTPLPKFGRRALQDSSCSAIDIVGMFRHCTRYNSLVSHHEQLENKLIAAIMATSRVPAGPSHISIPSDVLRAEAGFLPNVRTELLTQQFSLSDKTALQRLLQELSQAKRVAFFLGDGCKEASEQIMKLAELLNAPFVTGPMGKRWVNEIHPLYRGVFGFAGHQSARELLQDNEGKLDLVLAVGAALGELGTSGWDDDLINHKLIHIDSSVEHFTRSPMAKLHVCGYLPVIFQKLIDEISEAKRKWGKDWPAFAAVVPANCNGSFSLLQDPEAATNNSIPLKPQRLFTYLSKALPQGTRLFVDAGNAWSWSVHYYQRPEYQGHYHIAMGLGAMAWAISAAIGSALASKGAQPHVCVTGDGSYLMSAQEITVALQQQLPLVLIVLNDGVLGMVMHGQRLGGAEQTGYQLGRVNYAALANALGVDAIRIETPLQLEAVDFAALFRKKGPTLLDVRIDAEEVPPMADRVKGLKGSATPGG</sequence>
<dbReference type="InterPro" id="IPR011766">
    <property type="entry name" value="TPP_enzyme_TPP-bd"/>
</dbReference>
<accession>A0ABU1W1F4</accession>
<dbReference type="CDD" id="cd07035">
    <property type="entry name" value="TPP_PYR_POX_like"/>
    <property type="match status" value="1"/>
</dbReference>
<dbReference type="EMBL" id="JAVDWR010000007">
    <property type="protein sequence ID" value="MDR7121523.1"/>
    <property type="molecule type" value="Genomic_DNA"/>
</dbReference>
<evidence type="ECO:0000259" key="4">
    <source>
        <dbReference type="Pfam" id="PF00205"/>
    </source>
</evidence>
<dbReference type="SUPFAM" id="SSF52467">
    <property type="entry name" value="DHS-like NAD/FAD-binding domain"/>
    <property type="match status" value="1"/>
</dbReference>
<dbReference type="InterPro" id="IPR029035">
    <property type="entry name" value="DHS-like_NAD/FAD-binding_dom"/>
</dbReference>
<comment type="similarity">
    <text evidence="1 3">Belongs to the TPP enzyme family.</text>
</comment>
<evidence type="ECO:0000259" key="5">
    <source>
        <dbReference type="Pfam" id="PF02775"/>
    </source>
</evidence>
<dbReference type="SUPFAM" id="SSF52518">
    <property type="entry name" value="Thiamin diphosphate-binding fold (THDP-binding)"/>
    <property type="match status" value="2"/>
</dbReference>
<organism evidence="7 8">
    <name type="scientific">Rheinheimera soli</name>
    <dbReference type="NCBI Taxonomy" id="443616"/>
    <lineage>
        <taxon>Bacteria</taxon>
        <taxon>Pseudomonadati</taxon>
        <taxon>Pseudomonadota</taxon>
        <taxon>Gammaproteobacteria</taxon>
        <taxon>Chromatiales</taxon>
        <taxon>Chromatiaceae</taxon>
        <taxon>Rheinheimera</taxon>
    </lineage>
</organism>
<feature type="domain" description="Thiamine pyrophosphate enzyme TPP-binding" evidence="5">
    <location>
        <begin position="420"/>
        <end position="569"/>
    </location>
</feature>
<dbReference type="PANTHER" id="PTHR18968:SF13">
    <property type="entry name" value="ACETOLACTATE SYNTHASE CATALYTIC SUBUNIT, MITOCHONDRIAL"/>
    <property type="match status" value="1"/>
</dbReference>
<dbReference type="CDD" id="cd00568">
    <property type="entry name" value="TPP_enzymes"/>
    <property type="match status" value="1"/>
</dbReference>
<dbReference type="InterPro" id="IPR012000">
    <property type="entry name" value="Thiamin_PyroP_enz_cen_dom"/>
</dbReference>
<dbReference type="InterPro" id="IPR045229">
    <property type="entry name" value="TPP_enz"/>
</dbReference>
<evidence type="ECO:0000313" key="7">
    <source>
        <dbReference type="EMBL" id="MDR7121523.1"/>
    </source>
</evidence>
<keyword evidence="2 3" id="KW-0786">Thiamine pyrophosphate</keyword>
<evidence type="ECO:0000256" key="3">
    <source>
        <dbReference type="RuleBase" id="RU362132"/>
    </source>
</evidence>
<feature type="domain" description="Thiamine pyrophosphate enzyme N-terminal TPP-binding" evidence="6">
    <location>
        <begin position="19"/>
        <end position="132"/>
    </location>
</feature>
<dbReference type="PANTHER" id="PTHR18968">
    <property type="entry name" value="THIAMINE PYROPHOSPHATE ENZYMES"/>
    <property type="match status" value="1"/>
</dbReference>
<reference evidence="7 8" key="1">
    <citation type="submission" date="2023-07" db="EMBL/GenBank/DDBJ databases">
        <title>Sorghum-associated microbial communities from plants grown in Nebraska, USA.</title>
        <authorList>
            <person name="Schachtman D."/>
        </authorList>
    </citation>
    <scope>NUCLEOTIDE SEQUENCE [LARGE SCALE GENOMIC DNA]</scope>
    <source>
        <strain evidence="7 8">4138</strain>
    </source>
</reference>
<evidence type="ECO:0000256" key="1">
    <source>
        <dbReference type="ARBA" id="ARBA00007812"/>
    </source>
</evidence>
<protein>
    <submittedName>
        <fullName evidence="7">Acetolactate synthase-1/2/3 large subunit</fullName>
        <ecNumber evidence="7">2.2.1.6</ecNumber>
    </submittedName>
</protein>
<dbReference type="Pfam" id="PF00205">
    <property type="entry name" value="TPP_enzyme_M"/>
    <property type="match status" value="1"/>
</dbReference>
<dbReference type="InterPro" id="IPR012001">
    <property type="entry name" value="Thiamin_PyroP_enz_TPP-bd_dom"/>
</dbReference>
<dbReference type="InterPro" id="IPR029061">
    <property type="entry name" value="THDP-binding"/>
</dbReference>
<dbReference type="Gene3D" id="3.40.50.1220">
    <property type="entry name" value="TPP-binding domain"/>
    <property type="match status" value="1"/>
</dbReference>
<evidence type="ECO:0000313" key="8">
    <source>
        <dbReference type="Proteomes" id="UP001257909"/>
    </source>
</evidence>
<proteinExistence type="inferred from homology"/>
<keyword evidence="7" id="KW-0808">Transferase</keyword>
<name>A0ABU1W1F4_9GAMM</name>
<dbReference type="GO" id="GO:0003984">
    <property type="term" value="F:acetolactate synthase activity"/>
    <property type="evidence" value="ECO:0007669"/>
    <property type="project" value="UniProtKB-EC"/>
</dbReference>
<keyword evidence="8" id="KW-1185">Reference proteome</keyword>
<dbReference type="EC" id="2.2.1.6" evidence="7"/>
<comment type="caution">
    <text evidence="7">The sequence shown here is derived from an EMBL/GenBank/DDBJ whole genome shotgun (WGS) entry which is preliminary data.</text>
</comment>
<evidence type="ECO:0000259" key="6">
    <source>
        <dbReference type="Pfam" id="PF02776"/>
    </source>
</evidence>
<dbReference type="Pfam" id="PF02776">
    <property type="entry name" value="TPP_enzyme_N"/>
    <property type="match status" value="1"/>
</dbReference>
<dbReference type="Gene3D" id="3.40.50.970">
    <property type="match status" value="2"/>
</dbReference>
<gene>
    <name evidence="7" type="ORF">J2W69_002474</name>
</gene>
<dbReference type="Pfam" id="PF02775">
    <property type="entry name" value="TPP_enzyme_C"/>
    <property type="match status" value="1"/>
</dbReference>
<evidence type="ECO:0000256" key="2">
    <source>
        <dbReference type="ARBA" id="ARBA00023052"/>
    </source>
</evidence>
<dbReference type="Proteomes" id="UP001257909">
    <property type="component" value="Unassembled WGS sequence"/>
</dbReference>